<dbReference type="GeneID" id="115735776"/>
<evidence type="ECO:0000313" key="3">
    <source>
        <dbReference type="RefSeq" id="XP_048128815.1"/>
    </source>
</evidence>
<feature type="compositionally biased region" description="Polar residues" evidence="1">
    <location>
        <begin position="648"/>
        <end position="662"/>
    </location>
</feature>
<feature type="compositionally biased region" description="Polar residues" evidence="1">
    <location>
        <begin position="144"/>
        <end position="158"/>
    </location>
</feature>
<sequence length="691" mass="76060">MSKSSMEVSNLGGGGGGGGGVGGDEFYEDIEAPKFVDFTAPDRYSPDTDRYWFCLRVGCDQKHEEQLDAEAVYKNFVLRVLAARSPNLRLHKALTRKPINSTAKCPMSAPAKPSRSRLPRMAILSSISGKTFNCGKERVKSTRPVATTPNTKAKQPSNVAKALTTPRNNKRVSNPELFRSVRDPKVKTIAGQNKRLVAKALAFPSPKKAMKSKISSELDTTVRKICAGMKKLEIAGQKRNILGYDTPAPLGGSKKKMGAREVKSRVFDSLRTQKCKGADKASRCLKKKETAEDLKNCSGSATIEGTSGDSSDMDVDHKSTRGSLEACLLQETSQNTALNVHEELLTNVSTSEKKSGESIIEGSSSTVRVENADEGLGLRANVVPTVQAVRDEERTELTSQVEDVSSLEEKIQENTGKTSDQSDVPANDEEIVDHVIDNDNKENSMAPDHNIEQNGDCNRKILEKLDNHEKYEKVTRTLMKIKKSSIADKRSGQGGKYVKPKPTNPKPFRLRTDERRILKEANHEKKLSTPLKENATSPGFPSKKNIQKQRIKAPESIISQREVGQKMAASTPDRYIMSKQQKNIAHAVLRSRESTKKTRILSVKRLEGPGSAPSRRKEVTCQLSVIKETSAMDCDSKEAAKIRERGASSATKPTASGTSRSLSRARRRPTIPKEPNFHDIHVPKSCIKKLT</sequence>
<accession>A0ABM3GWS7</accession>
<feature type="region of interest" description="Disordered" evidence="1">
    <location>
        <begin position="299"/>
        <end position="318"/>
    </location>
</feature>
<dbReference type="PANTHER" id="PTHR37241">
    <property type="entry name" value="NEUROFILAMENT HEAVY PROTEIN"/>
    <property type="match status" value="1"/>
</dbReference>
<organism evidence="2 3">
    <name type="scientific">Rhodamnia argentea</name>
    <dbReference type="NCBI Taxonomy" id="178133"/>
    <lineage>
        <taxon>Eukaryota</taxon>
        <taxon>Viridiplantae</taxon>
        <taxon>Streptophyta</taxon>
        <taxon>Embryophyta</taxon>
        <taxon>Tracheophyta</taxon>
        <taxon>Spermatophyta</taxon>
        <taxon>Magnoliopsida</taxon>
        <taxon>eudicotyledons</taxon>
        <taxon>Gunneridae</taxon>
        <taxon>Pentapetalae</taxon>
        <taxon>rosids</taxon>
        <taxon>malvids</taxon>
        <taxon>Myrtales</taxon>
        <taxon>Myrtaceae</taxon>
        <taxon>Myrtoideae</taxon>
        <taxon>Myrteae</taxon>
        <taxon>Australasian group</taxon>
        <taxon>Rhodamnia</taxon>
    </lineage>
</organism>
<dbReference type="PANTHER" id="PTHR37241:SF1">
    <property type="entry name" value="NEUROFILAMENT HEAVY PROTEIN"/>
    <property type="match status" value="1"/>
</dbReference>
<feature type="region of interest" description="Disordered" evidence="1">
    <location>
        <begin position="524"/>
        <end position="551"/>
    </location>
</feature>
<gene>
    <name evidence="3" type="primary">LOC115735776</name>
</gene>
<proteinExistence type="predicted"/>
<feature type="region of interest" description="Disordered" evidence="1">
    <location>
        <begin position="634"/>
        <end position="691"/>
    </location>
</feature>
<feature type="region of interest" description="Disordered" evidence="1">
    <location>
        <begin position="483"/>
        <end position="509"/>
    </location>
</feature>
<evidence type="ECO:0000313" key="2">
    <source>
        <dbReference type="Proteomes" id="UP000827889"/>
    </source>
</evidence>
<evidence type="ECO:0000256" key="1">
    <source>
        <dbReference type="SAM" id="MobiDB-lite"/>
    </source>
</evidence>
<feature type="region of interest" description="Disordered" evidence="1">
    <location>
        <begin position="391"/>
        <end position="427"/>
    </location>
</feature>
<dbReference type="RefSeq" id="XP_048128815.1">
    <property type="nucleotide sequence ID" value="XM_048272858.1"/>
</dbReference>
<feature type="compositionally biased region" description="Gly residues" evidence="1">
    <location>
        <begin position="11"/>
        <end position="23"/>
    </location>
</feature>
<feature type="compositionally biased region" description="Polar residues" evidence="1">
    <location>
        <begin position="299"/>
        <end position="310"/>
    </location>
</feature>
<dbReference type="Proteomes" id="UP000827889">
    <property type="component" value="Chromosome 11"/>
</dbReference>
<name>A0ABM3GWS7_9MYRT</name>
<reference evidence="3" key="1">
    <citation type="submission" date="2025-08" db="UniProtKB">
        <authorList>
            <consortium name="RefSeq"/>
        </authorList>
    </citation>
    <scope>IDENTIFICATION</scope>
    <source>
        <tissue evidence="3">Leaf</tissue>
    </source>
</reference>
<keyword evidence="2" id="KW-1185">Reference proteome</keyword>
<feature type="compositionally biased region" description="Polar residues" evidence="1">
    <location>
        <begin position="413"/>
        <end position="424"/>
    </location>
</feature>
<feature type="region of interest" description="Disordered" evidence="1">
    <location>
        <begin position="137"/>
        <end position="160"/>
    </location>
</feature>
<feature type="region of interest" description="Disordered" evidence="1">
    <location>
        <begin position="1"/>
        <end position="25"/>
    </location>
</feature>
<feature type="compositionally biased region" description="Basic and acidic residues" evidence="1">
    <location>
        <begin position="634"/>
        <end position="646"/>
    </location>
</feature>
<protein>
    <submittedName>
        <fullName evidence="3">Uncharacterized protein LOC115735776 isoform X1</fullName>
    </submittedName>
</protein>